<dbReference type="Gene3D" id="3.40.50.150">
    <property type="entry name" value="Vaccinia Virus protein VP39"/>
    <property type="match status" value="1"/>
</dbReference>
<evidence type="ECO:0000313" key="4">
    <source>
        <dbReference type="EMBL" id="CAK0841522.1"/>
    </source>
</evidence>
<dbReference type="InterPro" id="IPR051419">
    <property type="entry name" value="Lys/N-term_MeTrsfase_sf"/>
</dbReference>
<dbReference type="EMBL" id="CAUYUJ010014460">
    <property type="protein sequence ID" value="CAK0841522.1"/>
    <property type="molecule type" value="Genomic_DNA"/>
</dbReference>
<keyword evidence="5" id="KW-1185">Reference proteome</keyword>
<evidence type="ECO:0000256" key="3">
    <source>
        <dbReference type="ARBA" id="ARBA00022679"/>
    </source>
</evidence>
<evidence type="ECO:0000256" key="1">
    <source>
        <dbReference type="ARBA" id="ARBA00008361"/>
    </source>
</evidence>
<evidence type="ECO:0008006" key="6">
    <source>
        <dbReference type="Google" id="ProtNLM"/>
    </source>
</evidence>
<comment type="caution">
    <text evidence="4">The sequence shown here is derived from an EMBL/GenBank/DDBJ whole genome shotgun (WGS) entry which is preliminary data.</text>
</comment>
<keyword evidence="2" id="KW-0489">Methyltransferase</keyword>
<dbReference type="PANTHER" id="PTHR12176:SF79">
    <property type="entry name" value="METHYLTRANSFERASE TYPE 11 DOMAIN-CONTAINING PROTEIN"/>
    <property type="match status" value="1"/>
</dbReference>
<dbReference type="InterPro" id="IPR029063">
    <property type="entry name" value="SAM-dependent_MTases_sf"/>
</dbReference>
<evidence type="ECO:0000256" key="2">
    <source>
        <dbReference type="ARBA" id="ARBA00022603"/>
    </source>
</evidence>
<dbReference type="CDD" id="cd02440">
    <property type="entry name" value="AdoMet_MTases"/>
    <property type="match status" value="1"/>
</dbReference>
<sequence length="416" mass="43631">MDALDPCAEHRCTLAALRALGAPPVARVPPDPEAVCEDGQADADAEYWERYYVRSLVRRGSLAREDCYCEPGELRSGLADQQLLPGTSARALVVGCGTSGLSVELASDSGGATSSLEVTAVDCSPTVVGWMSDRHPGVEWLVADAASLEPAWQRRFALVVDKGLVGAASTGDAAASAEKPLRCNLGIASVAPRGAALLAEYRRVLRPGGWAVVVVPERLPWLEWQASVSELWSEHRSACVSDGVAYALRAGPPGGSAAGGLPAATASAPTGSLGELDCSLGGSRHDRACQGIAAAGDLLGEAAPQRAPDGLVWFMPFSGANVPRRIAAPPDVPRASATALPAMPADPKGKYKDEALTHDDLRRRDQGWQPPSGEEKQLLREQVERLRPFIGSYIREADGPRGACGEARVVRAGLVP</sequence>
<reference evidence="4" key="1">
    <citation type="submission" date="2023-10" db="EMBL/GenBank/DDBJ databases">
        <authorList>
            <person name="Chen Y."/>
            <person name="Shah S."/>
            <person name="Dougan E. K."/>
            <person name="Thang M."/>
            <person name="Chan C."/>
        </authorList>
    </citation>
    <scope>NUCLEOTIDE SEQUENCE [LARGE SCALE GENOMIC DNA]</scope>
</reference>
<dbReference type="Proteomes" id="UP001189429">
    <property type="component" value="Unassembled WGS sequence"/>
</dbReference>
<organism evidence="4 5">
    <name type="scientific">Prorocentrum cordatum</name>
    <dbReference type="NCBI Taxonomy" id="2364126"/>
    <lineage>
        <taxon>Eukaryota</taxon>
        <taxon>Sar</taxon>
        <taxon>Alveolata</taxon>
        <taxon>Dinophyceae</taxon>
        <taxon>Prorocentrales</taxon>
        <taxon>Prorocentraceae</taxon>
        <taxon>Prorocentrum</taxon>
    </lineage>
</organism>
<name>A0ABN9TA91_9DINO</name>
<keyword evidence="3" id="KW-0808">Transferase</keyword>
<evidence type="ECO:0000313" key="5">
    <source>
        <dbReference type="Proteomes" id="UP001189429"/>
    </source>
</evidence>
<gene>
    <name evidence="4" type="ORF">PCOR1329_LOCUS36694</name>
</gene>
<proteinExistence type="inferred from homology"/>
<accession>A0ABN9TA91</accession>
<dbReference type="PANTHER" id="PTHR12176">
    <property type="entry name" value="SAM-DEPENDENT METHYLTRANSFERASE SUPERFAMILY PROTEIN"/>
    <property type="match status" value="1"/>
</dbReference>
<dbReference type="SUPFAM" id="SSF53335">
    <property type="entry name" value="S-adenosyl-L-methionine-dependent methyltransferases"/>
    <property type="match status" value="1"/>
</dbReference>
<comment type="similarity">
    <text evidence="1">Belongs to the methyltransferase superfamily.</text>
</comment>
<protein>
    <recommendedName>
        <fullName evidence="6">Methyltransferase type 11 domain-containing protein</fullName>
    </recommendedName>
</protein>